<dbReference type="AlphaFoldDB" id="A0A8J2P2R4"/>
<reference evidence="6" key="1">
    <citation type="submission" date="2021-06" db="EMBL/GenBank/DDBJ databases">
        <authorList>
            <person name="Hodson N. C."/>
            <person name="Mongue J. A."/>
            <person name="Jaron S. K."/>
        </authorList>
    </citation>
    <scope>NUCLEOTIDE SEQUENCE</scope>
</reference>
<name>A0A8J2P2R4_9HEXA</name>
<dbReference type="GO" id="GO:0005524">
    <property type="term" value="F:ATP binding"/>
    <property type="evidence" value="ECO:0007669"/>
    <property type="project" value="UniProtKB-KW"/>
</dbReference>
<feature type="coiled-coil region" evidence="4">
    <location>
        <begin position="126"/>
        <end position="156"/>
    </location>
</feature>
<dbReference type="FunFam" id="3.90.640.10:FF:000010">
    <property type="entry name" value="heat shock 70 kDa protein 14"/>
    <property type="match status" value="1"/>
</dbReference>
<accession>A0A8J2P2R4</accession>
<keyword evidence="2" id="KW-0547">Nucleotide-binding</keyword>
<evidence type="ECO:0000313" key="6">
    <source>
        <dbReference type="EMBL" id="CAG7785816.1"/>
    </source>
</evidence>
<comment type="caution">
    <text evidence="6">The sequence shown here is derived from an EMBL/GenBank/DDBJ whole genome shotgun (WGS) entry which is preliminary data.</text>
</comment>
<comment type="similarity">
    <text evidence="1">Belongs to the heat shock protein 70 family.</text>
</comment>
<dbReference type="InterPro" id="IPR018181">
    <property type="entry name" value="Heat_shock_70_CS"/>
</dbReference>
<protein>
    <recommendedName>
        <fullName evidence="8">Heat shock protein 70</fullName>
    </recommendedName>
</protein>
<organism evidence="6 7">
    <name type="scientific">Allacma fusca</name>
    <dbReference type="NCBI Taxonomy" id="39272"/>
    <lineage>
        <taxon>Eukaryota</taxon>
        <taxon>Metazoa</taxon>
        <taxon>Ecdysozoa</taxon>
        <taxon>Arthropoda</taxon>
        <taxon>Hexapoda</taxon>
        <taxon>Collembola</taxon>
        <taxon>Symphypleona</taxon>
        <taxon>Sminthuridae</taxon>
        <taxon>Allacma</taxon>
    </lineage>
</organism>
<feature type="region of interest" description="Disordered" evidence="5">
    <location>
        <begin position="45"/>
        <end position="66"/>
    </location>
</feature>
<dbReference type="PANTHER" id="PTHR19375">
    <property type="entry name" value="HEAT SHOCK PROTEIN 70KDA"/>
    <property type="match status" value="1"/>
</dbReference>
<dbReference type="OrthoDB" id="6765990at2759"/>
<evidence type="ECO:0000256" key="1">
    <source>
        <dbReference type="ARBA" id="ARBA00007381"/>
    </source>
</evidence>
<evidence type="ECO:0000256" key="4">
    <source>
        <dbReference type="SAM" id="Coils"/>
    </source>
</evidence>
<sequence>MINEPTAAAMAYALNWKIEEKIVLVFDFGGGTFDVTILKTEVGSTNATNSTNSEEVPSSSGMGTDVGEAQSTFKSRGSSLQVLQTGGDTHLGGEDFDGAMVLHCVEQFRIQHGIGLLDTDGSTAGLRSDQQRNRRLRRLRNECEKAKANLTSAHTATIEVDGIHGDLDLKVPITRSQFEKMNEKLFQKAIDIVRKATRDANLQPGDITDVLMVGGSSRIPRVRKLLQDFLKLPILNINQQVDIQEAVAMGAAIQACVLNGGATINNLPLIRDIQPFSLGIRIVTGAMSVIIKQNTRIPCEASKMFVTTTDNQKVILLNIYTGEEALAEDNVFLGSFELKGILPGRAGDRSVNVHMKIDESGILNVTASTPEGIRGNLEIVECRGRYSDEEMAEMRRHSGQ</sequence>
<dbReference type="Pfam" id="PF00012">
    <property type="entry name" value="HSP70"/>
    <property type="match status" value="2"/>
</dbReference>
<dbReference type="InterPro" id="IPR013126">
    <property type="entry name" value="Hsp_70_fam"/>
</dbReference>
<feature type="compositionally biased region" description="Polar residues" evidence="5">
    <location>
        <begin position="45"/>
        <end position="62"/>
    </location>
</feature>
<dbReference type="GO" id="GO:0140662">
    <property type="term" value="F:ATP-dependent protein folding chaperone"/>
    <property type="evidence" value="ECO:0007669"/>
    <property type="project" value="InterPro"/>
</dbReference>
<dbReference type="PROSITE" id="PS01036">
    <property type="entry name" value="HSP70_3"/>
    <property type="match status" value="1"/>
</dbReference>
<evidence type="ECO:0000256" key="2">
    <source>
        <dbReference type="ARBA" id="ARBA00022741"/>
    </source>
</evidence>
<evidence type="ECO:0000313" key="7">
    <source>
        <dbReference type="Proteomes" id="UP000708208"/>
    </source>
</evidence>
<evidence type="ECO:0000256" key="5">
    <source>
        <dbReference type="SAM" id="MobiDB-lite"/>
    </source>
</evidence>
<keyword evidence="3" id="KW-0067">ATP-binding</keyword>
<gene>
    <name evidence="6" type="ORF">AFUS01_LOCUS24420</name>
</gene>
<evidence type="ECO:0008006" key="8">
    <source>
        <dbReference type="Google" id="ProtNLM"/>
    </source>
</evidence>
<dbReference type="Proteomes" id="UP000708208">
    <property type="component" value="Unassembled WGS sequence"/>
</dbReference>
<keyword evidence="7" id="KW-1185">Reference proteome</keyword>
<proteinExistence type="inferred from homology"/>
<dbReference type="EMBL" id="CAJVCH010304843">
    <property type="protein sequence ID" value="CAG7785816.1"/>
    <property type="molecule type" value="Genomic_DNA"/>
</dbReference>
<evidence type="ECO:0000256" key="3">
    <source>
        <dbReference type="ARBA" id="ARBA00022840"/>
    </source>
</evidence>
<dbReference type="PROSITE" id="PS00329">
    <property type="entry name" value="HSP70_2"/>
    <property type="match status" value="1"/>
</dbReference>
<keyword evidence="4" id="KW-0175">Coiled coil</keyword>